<protein>
    <submittedName>
        <fullName evidence="2">Uncharacterized protein</fullName>
    </submittedName>
</protein>
<feature type="compositionally biased region" description="Pro residues" evidence="1">
    <location>
        <begin position="41"/>
        <end position="53"/>
    </location>
</feature>
<dbReference type="AlphaFoldDB" id="A0AAP0JN15"/>
<dbReference type="EMBL" id="JBBNAE010000003">
    <property type="protein sequence ID" value="KAK9137076.1"/>
    <property type="molecule type" value="Genomic_DNA"/>
</dbReference>
<feature type="region of interest" description="Disordered" evidence="1">
    <location>
        <begin position="38"/>
        <end position="72"/>
    </location>
</feature>
<keyword evidence="3" id="KW-1185">Reference proteome</keyword>
<comment type="caution">
    <text evidence="2">The sequence shown here is derived from an EMBL/GenBank/DDBJ whole genome shotgun (WGS) entry which is preliminary data.</text>
</comment>
<accession>A0AAP0JN15</accession>
<organism evidence="2 3">
    <name type="scientific">Stephania japonica</name>
    <dbReference type="NCBI Taxonomy" id="461633"/>
    <lineage>
        <taxon>Eukaryota</taxon>
        <taxon>Viridiplantae</taxon>
        <taxon>Streptophyta</taxon>
        <taxon>Embryophyta</taxon>
        <taxon>Tracheophyta</taxon>
        <taxon>Spermatophyta</taxon>
        <taxon>Magnoliopsida</taxon>
        <taxon>Ranunculales</taxon>
        <taxon>Menispermaceae</taxon>
        <taxon>Menispermoideae</taxon>
        <taxon>Cissampelideae</taxon>
        <taxon>Stephania</taxon>
    </lineage>
</organism>
<dbReference type="Proteomes" id="UP001417504">
    <property type="component" value="Unassembled WGS sequence"/>
</dbReference>
<evidence type="ECO:0000313" key="2">
    <source>
        <dbReference type="EMBL" id="KAK9137076.1"/>
    </source>
</evidence>
<evidence type="ECO:0000313" key="3">
    <source>
        <dbReference type="Proteomes" id="UP001417504"/>
    </source>
</evidence>
<evidence type="ECO:0000256" key="1">
    <source>
        <dbReference type="SAM" id="MobiDB-lite"/>
    </source>
</evidence>
<sequence length="72" mass="7435">MRSLSLSVSGSLSHSRCSLSRSLLPLLGLTSSLLFSANSSPLPPSSPSEPPRPTLDRAESSKGKGPCLGDLL</sequence>
<gene>
    <name evidence="2" type="ORF">Sjap_007670</name>
</gene>
<name>A0AAP0JN15_9MAGN</name>
<reference evidence="2 3" key="1">
    <citation type="submission" date="2024-01" db="EMBL/GenBank/DDBJ databases">
        <title>Genome assemblies of Stephania.</title>
        <authorList>
            <person name="Yang L."/>
        </authorList>
    </citation>
    <scope>NUCLEOTIDE SEQUENCE [LARGE SCALE GENOMIC DNA]</scope>
    <source>
        <strain evidence="2">QJT</strain>
        <tissue evidence="2">Leaf</tissue>
    </source>
</reference>
<proteinExistence type="predicted"/>